<dbReference type="AlphaFoldDB" id="A0A2T7UT25"/>
<evidence type="ECO:0000259" key="2">
    <source>
        <dbReference type="SMART" id="SM00347"/>
    </source>
</evidence>
<sequence length="178" mass="19980">MVEMSKPETVRRLSDDELRQPQPASDDTVVMTDMLSVRISWLNAAIEHQTGNILERLAGLNLLEWRCLLTLCTRGAKTGSELAELCNVSRPQASRGMRSLGAKGLIAWPGGSERRYFGPASATEAGWAVYRQIAPVTRRRNDWLMSELSAEDRETLFRLIATIRRQVGEGEEIDHLLD</sequence>
<dbReference type="Pfam" id="PF01978">
    <property type="entry name" value="TrmB"/>
    <property type="match status" value="1"/>
</dbReference>
<keyword evidence="4" id="KW-1185">Reference proteome</keyword>
<evidence type="ECO:0000313" key="3">
    <source>
        <dbReference type="EMBL" id="PVE47812.1"/>
    </source>
</evidence>
<dbReference type="OrthoDB" id="8906692at2"/>
<dbReference type="InterPro" id="IPR000835">
    <property type="entry name" value="HTH_MarR-typ"/>
</dbReference>
<gene>
    <name evidence="3" type="ORF">DDE23_10295</name>
</gene>
<dbReference type="SMART" id="SM00347">
    <property type="entry name" value="HTH_MARR"/>
    <property type="match status" value="1"/>
</dbReference>
<evidence type="ECO:0000256" key="1">
    <source>
        <dbReference type="SAM" id="MobiDB-lite"/>
    </source>
</evidence>
<dbReference type="InterPro" id="IPR002831">
    <property type="entry name" value="Tscrpt_reg_TrmB_N"/>
</dbReference>
<evidence type="ECO:0000313" key="4">
    <source>
        <dbReference type="Proteomes" id="UP000244810"/>
    </source>
</evidence>
<protein>
    <recommendedName>
        <fullName evidence="2">HTH marR-type domain-containing protein</fullName>
    </recommendedName>
</protein>
<proteinExistence type="predicted"/>
<name>A0A2T7UT25_9RHOB</name>
<organism evidence="3 4">
    <name type="scientific">Pararhodobacter aggregans</name>
    <dbReference type="NCBI Taxonomy" id="404875"/>
    <lineage>
        <taxon>Bacteria</taxon>
        <taxon>Pseudomonadati</taxon>
        <taxon>Pseudomonadota</taxon>
        <taxon>Alphaproteobacteria</taxon>
        <taxon>Rhodobacterales</taxon>
        <taxon>Paracoccaceae</taxon>
        <taxon>Pararhodobacter</taxon>
    </lineage>
</organism>
<feature type="compositionally biased region" description="Basic and acidic residues" evidence="1">
    <location>
        <begin position="1"/>
        <end position="19"/>
    </location>
</feature>
<dbReference type="InterPro" id="IPR036388">
    <property type="entry name" value="WH-like_DNA-bd_sf"/>
</dbReference>
<reference evidence="3 4" key="1">
    <citation type="journal article" date="2011" name="Syst. Appl. Microbiol.">
        <title>Defluviimonas denitrificans gen. nov., sp. nov., and Pararhodobacter aggregans gen. nov., sp. nov., non-phototrophic Rhodobacteraceae from the biofilter of a marine aquaculture.</title>
        <authorList>
            <person name="Foesel B.U."/>
            <person name="Drake H.L."/>
            <person name="Schramm A."/>
        </authorList>
    </citation>
    <scope>NUCLEOTIDE SEQUENCE [LARGE SCALE GENOMIC DNA]</scope>
    <source>
        <strain evidence="3 4">D1-19</strain>
    </source>
</reference>
<accession>A0A2T7UT25</accession>
<comment type="caution">
    <text evidence="3">The sequence shown here is derived from an EMBL/GenBank/DDBJ whole genome shotgun (WGS) entry which is preliminary data.</text>
</comment>
<dbReference type="EMBL" id="QDDR01000004">
    <property type="protein sequence ID" value="PVE47812.1"/>
    <property type="molecule type" value="Genomic_DNA"/>
</dbReference>
<dbReference type="InterPro" id="IPR036390">
    <property type="entry name" value="WH_DNA-bd_sf"/>
</dbReference>
<dbReference type="GO" id="GO:0003700">
    <property type="term" value="F:DNA-binding transcription factor activity"/>
    <property type="evidence" value="ECO:0007669"/>
    <property type="project" value="InterPro"/>
</dbReference>
<dbReference type="Gene3D" id="1.10.10.10">
    <property type="entry name" value="Winged helix-like DNA-binding domain superfamily/Winged helix DNA-binding domain"/>
    <property type="match status" value="1"/>
</dbReference>
<dbReference type="Proteomes" id="UP000244810">
    <property type="component" value="Unassembled WGS sequence"/>
</dbReference>
<feature type="domain" description="HTH marR-type" evidence="2">
    <location>
        <begin position="52"/>
        <end position="153"/>
    </location>
</feature>
<dbReference type="SUPFAM" id="SSF46785">
    <property type="entry name" value="Winged helix' DNA-binding domain"/>
    <property type="match status" value="1"/>
</dbReference>
<feature type="region of interest" description="Disordered" evidence="1">
    <location>
        <begin position="1"/>
        <end position="25"/>
    </location>
</feature>